<accession>A0A9N8WES9</accession>
<dbReference type="Gene3D" id="2.120.10.80">
    <property type="entry name" value="Kelch-type beta propeller"/>
    <property type="match status" value="1"/>
</dbReference>
<dbReference type="Proteomes" id="UP000789831">
    <property type="component" value="Unassembled WGS sequence"/>
</dbReference>
<dbReference type="PANTHER" id="PTHR23244">
    <property type="entry name" value="KELCH REPEAT DOMAIN"/>
    <property type="match status" value="1"/>
</dbReference>
<sequence length="305" mass="34664">MNVQSFYSPDDLTQPEPGIFIDDKIILFDSFDVSINKTNAFSLDLSKDNRSLIYAFGGLIPTNESNWDRGNFVNDFYQIDVTSYPISISPVTFRGTLPSVRATLSSIFDDKGKLYIWGGKTLSATDQAMYIFDTFDATWSRTLPSYVPVQRYFYSVTYRDGKIYYIGCTFSNNTICVDIREILIYDTLNTNNPWTIRKATTNGYINNRYLHSAVLASDNQSIILYGGSLSNSSGIPSDYLITLNLQTFEFSEFDTRNMPSTDDVSTNVYQDKTTACANLGFELTIKVQFNMDYNFNYIQLLCSIL</sequence>
<dbReference type="AlphaFoldDB" id="A0A9N8WES9"/>
<reference evidence="1" key="1">
    <citation type="submission" date="2021-06" db="EMBL/GenBank/DDBJ databases">
        <authorList>
            <person name="Kallberg Y."/>
            <person name="Tangrot J."/>
            <person name="Rosling A."/>
        </authorList>
    </citation>
    <scope>NUCLEOTIDE SEQUENCE</scope>
    <source>
        <strain evidence="1">MT106</strain>
    </source>
</reference>
<dbReference type="Pfam" id="PF24681">
    <property type="entry name" value="Kelch_KLHDC2_KLHL20_DRC7"/>
    <property type="match status" value="1"/>
</dbReference>
<dbReference type="OrthoDB" id="432528at2759"/>
<dbReference type="InterPro" id="IPR015915">
    <property type="entry name" value="Kelch-typ_b-propeller"/>
</dbReference>
<evidence type="ECO:0000313" key="2">
    <source>
        <dbReference type="Proteomes" id="UP000789831"/>
    </source>
</evidence>
<dbReference type="SUPFAM" id="SSF117281">
    <property type="entry name" value="Kelch motif"/>
    <property type="match status" value="1"/>
</dbReference>
<dbReference type="EMBL" id="CAJVPL010000304">
    <property type="protein sequence ID" value="CAG8480899.1"/>
    <property type="molecule type" value="Genomic_DNA"/>
</dbReference>
<organism evidence="1 2">
    <name type="scientific">Ambispora gerdemannii</name>
    <dbReference type="NCBI Taxonomy" id="144530"/>
    <lineage>
        <taxon>Eukaryota</taxon>
        <taxon>Fungi</taxon>
        <taxon>Fungi incertae sedis</taxon>
        <taxon>Mucoromycota</taxon>
        <taxon>Glomeromycotina</taxon>
        <taxon>Glomeromycetes</taxon>
        <taxon>Archaeosporales</taxon>
        <taxon>Ambisporaceae</taxon>
        <taxon>Ambispora</taxon>
    </lineage>
</organism>
<comment type="caution">
    <text evidence="1">The sequence shown here is derived from an EMBL/GenBank/DDBJ whole genome shotgun (WGS) entry which is preliminary data.</text>
</comment>
<gene>
    <name evidence="1" type="ORF">AGERDE_LOCUS3226</name>
</gene>
<keyword evidence="2" id="KW-1185">Reference proteome</keyword>
<dbReference type="PANTHER" id="PTHR23244:SF456">
    <property type="entry name" value="MULTIPLE EPIDERMAL GROWTH FACTOR-LIKE DOMAINS PROTEIN 8"/>
    <property type="match status" value="1"/>
</dbReference>
<proteinExistence type="predicted"/>
<evidence type="ECO:0000313" key="1">
    <source>
        <dbReference type="EMBL" id="CAG8480899.1"/>
    </source>
</evidence>
<name>A0A9N8WES9_9GLOM</name>
<protein>
    <submittedName>
        <fullName evidence="1">10508_t:CDS:1</fullName>
    </submittedName>
</protein>